<dbReference type="RefSeq" id="WP_126638134.1">
    <property type="nucleotide sequence ID" value="NZ_BIFH01000019.1"/>
</dbReference>
<dbReference type="SUPFAM" id="SSF52540">
    <property type="entry name" value="P-loop containing nucleoside triphosphate hydrolases"/>
    <property type="match status" value="1"/>
</dbReference>
<dbReference type="Pfam" id="PF08352">
    <property type="entry name" value="oligo_HPY"/>
    <property type="match status" value="1"/>
</dbReference>
<keyword evidence="5" id="KW-0547">Nucleotide-binding</keyword>
<comment type="caution">
    <text evidence="9">The sequence shown here is derived from an EMBL/GenBank/DDBJ whole genome shotgun (WGS) entry which is preliminary data.</text>
</comment>
<dbReference type="GO" id="GO:0015833">
    <property type="term" value="P:peptide transport"/>
    <property type="evidence" value="ECO:0007669"/>
    <property type="project" value="InterPro"/>
</dbReference>
<dbReference type="GO" id="GO:0016887">
    <property type="term" value="F:ATP hydrolysis activity"/>
    <property type="evidence" value="ECO:0007669"/>
    <property type="project" value="InterPro"/>
</dbReference>
<dbReference type="InterPro" id="IPR050388">
    <property type="entry name" value="ABC_Ni/Peptide_Import"/>
</dbReference>
<evidence type="ECO:0000259" key="8">
    <source>
        <dbReference type="PROSITE" id="PS50893"/>
    </source>
</evidence>
<feature type="domain" description="ABC transporter" evidence="8">
    <location>
        <begin position="8"/>
        <end position="256"/>
    </location>
</feature>
<evidence type="ECO:0000256" key="2">
    <source>
        <dbReference type="ARBA" id="ARBA00005417"/>
    </source>
</evidence>
<dbReference type="CDD" id="cd03257">
    <property type="entry name" value="ABC_NikE_OppD_transporters"/>
    <property type="match status" value="1"/>
</dbReference>
<dbReference type="Gene3D" id="3.40.50.300">
    <property type="entry name" value="P-loop containing nucleotide triphosphate hydrolases"/>
    <property type="match status" value="1"/>
</dbReference>
<evidence type="ECO:0000256" key="7">
    <source>
        <dbReference type="ARBA" id="ARBA00023136"/>
    </source>
</evidence>
<dbReference type="Proteomes" id="UP000286931">
    <property type="component" value="Unassembled WGS sequence"/>
</dbReference>
<comment type="subcellular location">
    <subcellularLocation>
        <location evidence="1">Cell membrane</location>
        <topology evidence="1">Peripheral membrane protein</topology>
    </subcellularLocation>
</comment>
<dbReference type="AlphaFoldDB" id="A0A401YN60"/>
<gene>
    <name evidence="9" type="ORF">EHYA_03736</name>
</gene>
<dbReference type="NCBIfam" id="TIGR01727">
    <property type="entry name" value="oligo_HPY"/>
    <property type="match status" value="1"/>
</dbReference>
<accession>A0A401YN60</accession>
<dbReference type="EMBL" id="BIFH01000019">
    <property type="protein sequence ID" value="GCD96052.1"/>
    <property type="molecule type" value="Genomic_DNA"/>
</dbReference>
<dbReference type="PROSITE" id="PS50893">
    <property type="entry name" value="ABC_TRANSPORTER_2"/>
    <property type="match status" value="1"/>
</dbReference>
<name>A0A401YN60_9ACTN</name>
<dbReference type="SMART" id="SM00382">
    <property type="entry name" value="AAA"/>
    <property type="match status" value="1"/>
</dbReference>
<sequence length="329" mass="35613">MTAIEPVIEIANLTIATAGPGGVTLVDDVSLHVDAGECLGIVGESGSGKSLTLRSVLDLLPSSLVRTRGTMRFRGRRDEESRAVDPRELRGHGVSMIFQEPMSSLNPTMRIGDLIAAGPRARGVSRRDAADRALRLLGEVGVPRPEQRLRAWPHQLSGGLRQRVMIAMALSVEPVLLLCDEPTTALDATVQDQILTLVEHLRAERDMAMILVSHDLSVVSRIADRTAVMYAGRIVEQGPTRALIDDPRHPYTRGLIDSMPQLHGPPVRLKTIEGSPPTAGRLPRGCRFSPRCPLVVDACREADPPLMAIGPYRTTACLRHSAVNAGDQP</sequence>
<dbReference type="InterPro" id="IPR003439">
    <property type="entry name" value="ABC_transporter-like_ATP-bd"/>
</dbReference>
<dbReference type="OrthoDB" id="5357528at2"/>
<keyword evidence="7" id="KW-0472">Membrane</keyword>
<dbReference type="PANTHER" id="PTHR43297">
    <property type="entry name" value="OLIGOPEPTIDE TRANSPORT ATP-BINDING PROTEIN APPD"/>
    <property type="match status" value="1"/>
</dbReference>
<dbReference type="FunFam" id="3.40.50.300:FF:000016">
    <property type="entry name" value="Oligopeptide ABC transporter ATP-binding component"/>
    <property type="match status" value="1"/>
</dbReference>
<dbReference type="PANTHER" id="PTHR43297:SF2">
    <property type="entry name" value="DIPEPTIDE TRANSPORT ATP-BINDING PROTEIN DPPD"/>
    <property type="match status" value="1"/>
</dbReference>
<protein>
    <submittedName>
        <fullName evidence="9">ABC transporter ATP-binding protein</fullName>
    </submittedName>
</protein>
<dbReference type="GO" id="GO:0005886">
    <property type="term" value="C:plasma membrane"/>
    <property type="evidence" value="ECO:0007669"/>
    <property type="project" value="UniProtKB-SubCell"/>
</dbReference>
<organism evidence="9 10">
    <name type="scientific">Embleya hyalina</name>
    <dbReference type="NCBI Taxonomy" id="516124"/>
    <lineage>
        <taxon>Bacteria</taxon>
        <taxon>Bacillati</taxon>
        <taxon>Actinomycetota</taxon>
        <taxon>Actinomycetes</taxon>
        <taxon>Kitasatosporales</taxon>
        <taxon>Streptomycetaceae</taxon>
        <taxon>Embleya</taxon>
    </lineage>
</organism>
<evidence type="ECO:0000256" key="1">
    <source>
        <dbReference type="ARBA" id="ARBA00004202"/>
    </source>
</evidence>
<dbReference type="InterPro" id="IPR013563">
    <property type="entry name" value="Oligopep_ABC_C"/>
</dbReference>
<keyword evidence="4" id="KW-1003">Cell membrane</keyword>
<dbReference type="InterPro" id="IPR027417">
    <property type="entry name" value="P-loop_NTPase"/>
</dbReference>
<evidence type="ECO:0000256" key="4">
    <source>
        <dbReference type="ARBA" id="ARBA00022475"/>
    </source>
</evidence>
<keyword evidence="10" id="KW-1185">Reference proteome</keyword>
<reference evidence="9 10" key="1">
    <citation type="submission" date="2018-12" db="EMBL/GenBank/DDBJ databases">
        <title>Draft genome sequence of Embleya hyalina NBRC 13850T.</title>
        <authorList>
            <person name="Komaki H."/>
            <person name="Hosoyama A."/>
            <person name="Kimura A."/>
            <person name="Ichikawa N."/>
            <person name="Tamura T."/>
        </authorList>
    </citation>
    <scope>NUCLEOTIDE SEQUENCE [LARGE SCALE GENOMIC DNA]</scope>
    <source>
        <strain evidence="9 10">NBRC 13850</strain>
    </source>
</reference>
<keyword evidence="3" id="KW-0813">Transport</keyword>
<evidence type="ECO:0000256" key="6">
    <source>
        <dbReference type="ARBA" id="ARBA00022840"/>
    </source>
</evidence>
<dbReference type="GO" id="GO:0005524">
    <property type="term" value="F:ATP binding"/>
    <property type="evidence" value="ECO:0007669"/>
    <property type="project" value="UniProtKB-KW"/>
</dbReference>
<evidence type="ECO:0000256" key="3">
    <source>
        <dbReference type="ARBA" id="ARBA00022448"/>
    </source>
</evidence>
<dbReference type="InterPro" id="IPR003593">
    <property type="entry name" value="AAA+_ATPase"/>
</dbReference>
<evidence type="ECO:0000256" key="5">
    <source>
        <dbReference type="ARBA" id="ARBA00022741"/>
    </source>
</evidence>
<dbReference type="Pfam" id="PF00005">
    <property type="entry name" value="ABC_tran"/>
    <property type="match status" value="1"/>
</dbReference>
<evidence type="ECO:0000313" key="10">
    <source>
        <dbReference type="Proteomes" id="UP000286931"/>
    </source>
</evidence>
<keyword evidence="6 9" id="KW-0067">ATP-binding</keyword>
<comment type="similarity">
    <text evidence="2">Belongs to the ABC transporter superfamily.</text>
</comment>
<proteinExistence type="inferred from homology"/>
<evidence type="ECO:0000313" key="9">
    <source>
        <dbReference type="EMBL" id="GCD96052.1"/>
    </source>
</evidence>